<dbReference type="RefSeq" id="WP_184100679.1">
    <property type="nucleotide sequence ID" value="NZ_JACHHN010000004.1"/>
</dbReference>
<keyword evidence="3" id="KW-1185">Reference proteome</keyword>
<dbReference type="Proteomes" id="UP000543030">
    <property type="component" value="Unassembled WGS sequence"/>
</dbReference>
<evidence type="ECO:0000313" key="2">
    <source>
        <dbReference type="EMBL" id="MBB5191555.1"/>
    </source>
</evidence>
<evidence type="ECO:0000313" key="3">
    <source>
        <dbReference type="Proteomes" id="UP000543030"/>
    </source>
</evidence>
<dbReference type="EMBL" id="JACHHN010000004">
    <property type="protein sequence ID" value="MBB5191555.1"/>
    <property type="molecule type" value="Genomic_DNA"/>
</dbReference>
<name>A0A840RDZ9_9NEIS</name>
<reference evidence="2 3" key="1">
    <citation type="submission" date="2020-08" db="EMBL/GenBank/DDBJ databases">
        <title>Genomic Encyclopedia of Type Strains, Phase IV (KMG-IV): sequencing the most valuable type-strain genomes for metagenomic binning, comparative biology and taxonomic classification.</title>
        <authorList>
            <person name="Goeker M."/>
        </authorList>
    </citation>
    <scope>NUCLEOTIDE SEQUENCE [LARGE SCALE GENOMIC DNA]</scope>
    <source>
        <strain evidence="2 3">DSM 18233</strain>
    </source>
</reference>
<dbReference type="AlphaFoldDB" id="A0A840RDZ9"/>
<organism evidence="2 3">
    <name type="scientific">Silvimonas terrae</name>
    <dbReference type="NCBI Taxonomy" id="300266"/>
    <lineage>
        <taxon>Bacteria</taxon>
        <taxon>Pseudomonadati</taxon>
        <taxon>Pseudomonadota</taxon>
        <taxon>Betaproteobacteria</taxon>
        <taxon>Neisseriales</taxon>
        <taxon>Chitinibacteraceae</taxon>
        <taxon>Silvimonas</taxon>
    </lineage>
</organism>
<proteinExistence type="predicted"/>
<protein>
    <submittedName>
        <fullName evidence="2">Uncharacterized protein</fullName>
    </submittedName>
</protein>
<comment type="caution">
    <text evidence="2">The sequence shown here is derived from an EMBL/GenBank/DDBJ whole genome shotgun (WGS) entry which is preliminary data.</text>
</comment>
<gene>
    <name evidence="2" type="ORF">HNQ50_002285</name>
</gene>
<evidence type="ECO:0000256" key="1">
    <source>
        <dbReference type="SAM" id="MobiDB-lite"/>
    </source>
</evidence>
<sequence length="147" mass="15955">MIISPGCVATGSIVGHFLPEPRTMFPKIASDFFRPGQFTVEVGVEVAVEVEVAFDFLPPSKPSAEEGRETSGSRLTEGSPEGRRDGVAFLWFLSLATQRKGRAPATAGIKCISNPRRQALTHLAMVDCRYRSESTLLAENLEHHVGA</sequence>
<accession>A0A840RDZ9</accession>
<feature type="region of interest" description="Disordered" evidence="1">
    <location>
        <begin position="58"/>
        <end position="82"/>
    </location>
</feature>